<evidence type="ECO:0000256" key="1">
    <source>
        <dbReference type="ARBA" id="ARBA00022801"/>
    </source>
</evidence>
<dbReference type="AlphaFoldDB" id="A0A8J2MKN8"/>
<dbReference type="Gene3D" id="3.40.50.1820">
    <property type="entry name" value="alpha/beta hydrolase"/>
    <property type="match status" value="1"/>
</dbReference>
<dbReference type="GO" id="GO:0006508">
    <property type="term" value="P:proteolysis"/>
    <property type="evidence" value="ECO:0007669"/>
    <property type="project" value="InterPro"/>
</dbReference>
<gene>
    <name evidence="3" type="ORF">CJOHNSTONI_LOCUS2692</name>
</gene>
<organism evidence="3 4">
    <name type="scientific">Cercopithifilaria johnstoni</name>
    <dbReference type="NCBI Taxonomy" id="2874296"/>
    <lineage>
        <taxon>Eukaryota</taxon>
        <taxon>Metazoa</taxon>
        <taxon>Ecdysozoa</taxon>
        <taxon>Nematoda</taxon>
        <taxon>Chromadorea</taxon>
        <taxon>Rhabditida</taxon>
        <taxon>Spirurina</taxon>
        <taxon>Spiruromorpha</taxon>
        <taxon>Filarioidea</taxon>
        <taxon>Onchocercidae</taxon>
        <taxon>Cercopithifilaria</taxon>
    </lineage>
</organism>
<feature type="domain" description="Peptidase S9 prolyl oligopeptidase catalytic" evidence="2">
    <location>
        <begin position="415"/>
        <end position="621"/>
    </location>
</feature>
<accession>A0A8J2MKN8</accession>
<dbReference type="PANTHER" id="PTHR43056:SF5">
    <property type="entry name" value="PEPTIDASE S9 PROLYL OLIGOPEPTIDASE CATALYTIC DOMAIN-CONTAINING PROTEIN"/>
    <property type="match status" value="1"/>
</dbReference>
<dbReference type="Pfam" id="PF00326">
    <property type="entry name" value="Peptidase_S9"/>
    <property type="match status" value="1"/>
</dbReference>
<dbReference type="InterPro" id="IPR050585">
    <property type="entry name" value="Xaa-Pro_dipeptidyl-ppase/CocE"/>
</dbReference>
<dbReference type="InterPro" id="IPR001375">
    <property type="entry name" value="Peptidase_S9_cat"/>
</dbReference>
<proteinExistence type="predicted"/>
<name>A0A8J2MKN8_9BILA</name>
<evidence type="ECO:0000259" key="2">
    <source>
        <dbReference type="Pfam" id="PF00326"/>
    </source>
</evidence>
<dbReference type="InterPro" id="IPR029058">
    <property type="entry name" value="AB_hydrolase_fold"/>
</dbReference>
<protein>
    <recommendedName>
        <fullName evidence="2">Peptidase S9 prolyl oligopeptidase catalytic domain-containing protein</fullName>
    </recommendedName>
</protein>
<dbReference type="InterPro" id="IPR002471">
    <property type="entry name" value="Pept_S9_AS"/>
</dbReference>
<dbReference type="GO" id="GO:0004252">
    <property type="term" value="F:serine-type endopeptidase activity"/>
    <property type="evidence" value="ECO:0007669"/>
    <property type="project" value="InterPro"/>
</dbReference>
<dbReference type="SUPFAM" id="SSF82171">
    <property type="entry name" value="DPP6 N-terminal domain-like"/>
    <property type="match status" value="1"/>
</dbReference>
<evidence type="ECO:0000313" key="3">
    <source>
        <dbReference type="EMBL" id="CAG9532379.1"/>
    </source>
</evidence>
<dbReference type="PANTHER" id="PTHR43056">
    <property type="entry name" value="PEPTIDASE S9 PROLYL OLIGOPEPTIDASE"/>
    <property type="match status" value="1"/>
</dbReference>
<keyword evidence="4" id="KW-1185">Reference proteome</keyword>
<dbReference type="OrthoDB" id="416344at2759"/>
<dbReference type="EMBL" id="CAKAEH010000961">
    <property type="protein sequence ID" value="CAG9532379.1"/>
    <property type="molecule type" value="Genomic_DNA"/>
</dbReference>
<dbReference type="PROSITE" id="PS00708">
    <property type="entry name" value="PRO_ENDOPEP_SER"/>
    <property type="match status" value="1"/>
</dbReference>
<sequence length="644" mass="72140">MSSKKVIAEYGSWWSSVDTSVLNSGNCKVISELQCGENSVFWVESKFPTGRRALFQAKKDEDEIIEWTPQDVSVRSTVHEYGGGSFIVVDDAPYYITLDGIFRQVAAGNEPKMIVAGDHSHRFADLCYHKDVLFAVYEVHSGNEVENMIVRIVEGTVQPIVTGADFYAFPRISPNGQWFTWMEWNMPNMPWDETTVVISSIKENGDTDEIFRISREGVNYHSPEWNSAGNLYLISDHTNWWNVYEVNLTERKLDQNLFPVDAEIGAPLWQFAEHHFASNKRGILMNVSGKLVYKQWNKKVKAINCSGYTSFKCLALDESGIAYAIASGPAKSSSVIRIQLDTEQVVVLRESRFSSDIDKYDISMPESMYFQSDGITVQAWFYPPFSKTCAAPEGTLPPVVLLAHGGPTAYSSNTLDMRIQYLTTRGFAVCDVNYRGSTGFGKVFRNMLRRNWGVADRNDMINAASHLISQKRVDPKRLCIMGSSAGGYLLLATILKSDLFSAAASLYGVSDLIGLTKDTHKFELGYNEQLIGKFPEEKALYEQRSPLSHIDQLSTPIAFFHGEDDTVVPLAQSVRLHEALKMKGVPTSLTVFPGETHGFKGSFASEVTLNGFYYFFCRMLGIKPSVGSQIQIENLSKLEAEESR</sequence>
<dbReference type="SUPFAM" id="SSF53474">
    <property type="entry name" value="alpha/beta-Hydrolases"/>
    <property type="match status" value="1"/>
</dbReference>
<dbReference type="Proteomes" id="UP000746747">
    <property type="component" value="Unassembled WGS sequence"/>
</dbReference>
<reference evidence="3" key="1">
    <citation type="submission" date="2021-09" db="EMBL/GenBank/DDBJ databases">
        <authorList>
            <consortium name="Pathogen Informatics"/>
        </authorList>
    </citation>
    <scope>NUCLEOTIDE SEQUENCE</scope>
</reference>
<keyword evidence="1" id="KW-0378">Hydrolase</keyword>
<comment type="caution">
    <text evidence="3">The sequence shown here is derived from an EMBL/GenBank/DDBJ whole genome shotgun (WGS) entry which is preliminary data.</text>
</comment>
<evidence type="ECO:0000313" key="4">
    <source>
        <dbReference type="Proteomes" id="UP000746747"/>
    </source>
</evidence>